<reference evidence="2" key="1">
    <citation type="journal article" date="2015" name="BMC Genomics">
        <title>Draft genome of a commonly misdiagnosed multidrug resistant pathogen Candida auris.</title>
        <authorList>
            <person name="Chatterjee S."/>
            <person name="Alampalli S.V."/>
            <person name="Nageshan R.K."/>
            <person name="Chettiar S.T."/>
            <person name="Joshi S."/>
            <person name="Tatu U.S."/>
        </authorList>
    </citation>
    <scope>NUCLEOTIDE SEQUENCE [LARGE SCALE GENOMIC DNA]</scope>
    <source>
        <strain evidence="2">6684</strain>
    </source>
</reference>
<organism evidence="1 2">
    <name type="scientific">Candidozyma auris</name>
    <name type="common">Yeast</name>
    <name type="synonym">Candida auris</name>
    <dbReference type="NCBI Taxonomy" id="498019"/>
    <lineage>
        <taxon>Eukaryota</taxon>
        <taxon>Fungi</taxon>
        <taxon>Dikarya</taxon>
        <taxon>Ascomycota</taxon>
        <taxon>Saccharomycotina</taxon>
        <taxon>Pichiomycetes</taxon>
        <taxon>Metschnikowiaceae</taxon>
        <taxon>Candidozyma</taxon>
    </lineage>
</organism>
<dbReference type="Proteomes" id="UP000037122">
    <property type="component" value="Unassembled WGS sequence"/>
</dbReference>
<sequence length="86" mass="9753">MTDIIRRLQVSANCKVWKQKVSLSEQMRQTLISIARQAEELPHAFIAQAHVFTTMPGEVVRGRDVSEMRLISLACNGSHTNVSKFR</sequence>
<gene>
    <name evidence="1" type="ORF">QG37_03503</name>
</gene>
<protein>
    <submittedName>
        <fullName evidence="1">Uncharacterized protein</fullName>
    </submittedName>
</protein>
<evidence type="ECO:0000313" key="2">
    <source>
        <dbReference type="Proteomes" id="UP000037122"/>
    </source>
</evidence>
<dbReference type="EMBL" id="LGST01000023">
    <property type="protein sequence ID" value="KND99371.1"/>
    <property type="molecule type" value="Genomic_DNA"/>
</dbReference>
<name>A0A0L0NYX4_CANAR</name>
<comment type="caution">
    <text evidence="1">The sequence shown here is derived from an EMBL/GenBank/DDBJ whole genome shotgun (WGS) entry which is preliminary data.</text>
</comment>
<dbReference type="AlphaFoldDB" id="A0A0L0NYX4"/>
<proteinExistence type="predicted"/>
<dbReference type="VEuPathDB" id="FungiDB:QG37_03503"/>
<evidence type="ECO:0000313" key="1">
    <source>
        <dbReference type="EMBL" id="KND99371.1"/>
    </source>
</evidence>
<accession>A0A0L0NYX4</accession>